<accession>A0A0D3FFN3</accession>
<feature type="region of interest" description="Disordered" evidence="1">
    <location>
        <begin position="45"/>
        <end position="66"/>
    </location>
</feature>
<dbReference type="HOGENOM" id="CLU_2835174_0_0_1"/>
<feature type="compositionally biased region" description="Basic residues" evidence="1">
    <location>
        <begin position="54"/>
        <end position="66"/>
    </location>
</feature>
<reference evidence="2" key="2">
    <citation type="submission" date="2015-03" db="UniProtKB">
        <authorList>
            <consortium name="EnsemblPlants"/>
        </authorList>
    </citation>
    <scope>IDENTIFICATION</scope>
</reference>
<dbReference type="EnsemblPlants" id="OBART03G08970.1">
    <property type="protein sequence ID" value="OBART03G08970.1"/>
    <property type="gene ID" value="OBART03G08970"/>
</dbReference>
<evidence type="ECO:0000313" key="3">
    <source>
        <dbReference type="Proteomes" id="UP000026960"/>
    </source>
</evidence>
<keyword evidence="3" id="KW-1185">Reference proteome</keyword>
<dbReference type="PaxDb" id="65489-OBART03G08970.1"/>
<dbReference type="Gramene" id="OBART03G08970.1">
    <property type="protein sequence ID" value="OBART03G08970.1"/>
    <property type="gene ID" value="OBART03G08970"/>
</dbReference>
<proteinExistence type="predicted"/>
<sequence length="66" mass="7215">MDEAAEDLGRRLVSGFAAQEHFDVQLVRVDGNPSLLSVSAAGCRRRSPPLLTGARRRRRGARGRKA</sequence>
<evidence type="ECO:0000313" key="2">
    <source>
        <dbReference type="EnsemblPlants" id="OBART03G08970.1"/>
    </source>
</evidence>
<dbReference type="Proteomes" id="UP000026960">
    <property type="component" value="Chromosome 3"/>
</dbReference>
<name>A0A0D3FFN3_9ORYZ</name>
<protein>
    <submittedName>
        <fullName evidence="2">Uncharacterized protein</fullName>
    </submittedName>
</protein>
<dbReference type="AlphaFoldDB" id="A0A0D3FFN3"/>
<evidence type="ECO:0000256" key="1">
    <source>
        <dbReference type="SAM" id="MobiDB-lite"/>
    </source>
</evidence>
<organism evidence="2">
    <name type="scientific">Oryza barthii</name>
    <dbReference type="NCBI Taxonomy" id="65489"/>
    <lineage>
        <taxon>Eukaryota</taxon>
        <taxon>Viridiplantae</taxon>
        <taxon>Streptophyta</taxon>
        <taxon>Embryophyta</taxon>
        <taxon>Tracheophyta</taxon>
        <taxon>Spermatophyta</taxon>
        <taxon>Magnoliopsida</taxon>
        <taxon>Liliopsida</taxon>
        <taxon>Poales</taxon>
        <taxon>Poaceae</taxon>
        <taxon>BOP clade</taxon>
        <taxon>Oryzoideae</taxon>
        <taxon>Oryzeae</taxon>
        <taxon>Oryzinae</taxon>
        <taxon>Oryza</taxon>
    </lineage>
</organism>
<reference evidence="2" key="1">
    <citation type="journal article" date="2009" name="Rice">
        <title>De Novo Next Generation Sequencing of Plant Genomes.</title>
        <authorList>
            <person name="Rounsley S."/>
            <person name="Marri P.R."/>
            <person name="Yu Y."/>
            <person name="He R."/>
            <person name="Sisneros N."/>
            <person name="Goicoechea J.L."/>
            <person name="Lee S.J."/>
            <person name="Angelova A."/>
            <person name="Kudrna D."/>
            <person name="Luo M."/>
            <person name="Affourtit J."/>
            <person name="Desany B."/>
            <person name="Knight J."/>
            <person name="Niazi F."/>
            <person name="Egholm M."/>
            <person name="Wing R.A."/>
        </authorList>
    </citation>
    <scope>NUCLEOTIDE SEQUENCE [LARGE SCALE GENOMIC DNA]</scope>
    <source>
        <strain evidence="2">cv. IRGC 105608</strain>
    </source>
</reference>